<dbReference type="Pfam" id="PF07969">
    <property type="entry name" value="Amidohydro_3"/>
    <property type="match status" value="1"/>
</dbReference>
<dbReference type="PANTHER" id="PTHR22642:SF2">
    <property type="entry name" value="PROTEIN LONG AFTER FAR-RED 3"/>
    <property type="match status" value="1"/>
</dbReference>
<name>A0ABP8JA13_9MICO</name>
<evidence type="ECO:0000313" key="3">
    <source>
        <dbReference type="Proteomes" id="UP001500642"/>
    </source>
</evidence>
<dbReference type="Gene3D" id="3.10.310.70">
    <property type="match status" value="1"/>
</dbReference>
<sequence length="554" mass="60568">MRLFTHADVATFDPANPTARAILESQGKILAVGSVRELRDLASDTVRVEEIDCRGTTIIPGLVDAHLHAGMYADTLADIDLRRVRSEHEAIEAVRAHARTLPEGVWVTGGRWDFNTWDRPEQPDRTLLDEAFPDRPVALWTIDYHTLWCNGAALRAAGIHDDTPSPRGGEIVRDEHGRPTGILREDAATLVERIIPVLPLEVRVDRLRKAQDSWLAEGLTGLHDIDGQASRETWEALRAAGEQRLRVVKYLRLEEFDWAKRTGWRTGRGDDWYVQGGLKLFSDGALGSHTSYMSSPFPHAAGEEPNHGIQIATEDVLRGQIAEALDRGISLAIHAIGDQANHHVLSALAANTERTVRAERSFGRVFRHRIEHAQFIQPADVARFAELGVVASMQPRHCISDLHLLDRLRPDESLAAYAWGDLAAAGATVAFGSDGPVEPANPFAAIYAAMTRADISGDPATTFQPERRISAYAAIEAHSAGAAYAAGLETRTGRISAGMAADFLVLDHDLLRGDGYDGMTGEAASEQALFEHAARVRDTRPLMTVVGGQVAHSR</sequence>
<accession>A0ABP8JA13</accession>
<dbReference type="Gene3D" id="3.20.20.140">
    <property type="entry name" value="Metal-dependent hydrolases"/>
    <property type="match status" value="1"/>
</dbReference>
<dbReference type="PANTHER" id="PTHR22642">
    <property type="entry name" value="IMIDAZOLONEPROPIONASE"/>
    <property type="match status" value="1"/>
</dbReference>
<gene>
    <name evidence="2" type="ORF">GCM10023167_11460</name>
</gene>
<evidence type="ECO:0000259" key="1">
    <source>
        <dbReference type="Pfam" id="PF07969"/>
    </source>
</evidence>
<reference evidence="3" key="1">
    <citation type="journal article" date="2019" name="Int. J. Syst. Evol. Microbiol.">
        <title>The Global Catalogue of Microorganisms (GCM) 10K type strain sequencing project: providing services to taxonomists for standard genome sequencing and annotation.</title>
        <authorList>
            <consortium name="The Broad Institute Genomics Platform"/>
            <consortium name="The Broad Institute Genome Sequencing Center for Infectious Disease"/>
            <person name="Wu L."/>
            <person name="Ma J."/>
        </authorList>
    </citation>
    <scope>NUCLEOTIDE SEQUENCE [LARGE SCALE GENOMIC DNA]</scope>
    <source>
        <strain evidence="3">JCM 17808</strain>
    </source>
</reference>
<dbReference type="RefSeq" id="WP_295690793.1">
    <property type="nucleotide sequence ID" value="NZ_BAABGL010000004.1"/>
</dbReference>
<organism evidence="2 3">
    <name type="scientific">Brevibacterium pityocampae</name>
    <dbReference type="NCBI Taxonomy" id="506594"/>
    <lineage>
        <taxon>Bacteria</taxon>
        <taxon>Bacillati</taxon>
        <taxon>Actinomycetota</taxon>
        <taxon>Actinomycetes</taxon>
        <taxon>Micrococcales</taxon>
        <taxon>Brevibacteriaceae</taxon>
        <taxon>Brevibacterium</taxon>
    </lineage>
</organism>
<proteinExistence type="predicted"/>
<dbReference type="EMBL" id="BAABGL010000004">
    <property type="protein sequence ID" value="GAA4387480.1"/>
    <property type="molecule type" value="Genomic_DNA"/>
</dbReference>
<dbReference type="SUPFAM" id="SSF51338">
    <property type="entry name" value="Composite domain of metallo-dependent hydrolases"/>
    <property type="match status" value="1"/>
</dbReference>
<dbReference type="Gene3D" id="2.30.40.10">
    <property type="entry name" value="Urease, subunit C, domain 1"/>
    <property type="match status" value="1"/>
</dbReference>
<dbReference type="Proteomes" id="UP001500642">
    <property type="component" value="Unassembled WGS sequence"/>
</dbReference>
<feature type="domain" description="Amidohydrolase 3" evidence="1">
    <location>
        <begin position="49"/>
        <end position="551"/>
    </location>
</feature>
<comment type="caution">
    <text evidence="2">The sequence shown here is derived from an EMBL/GenBank/DDBJ whole genome shotgun (WGS) entry which is preliminary data.</text>
</comment>
<dbReference type="SUPFAM" id="SSF51556">
    <property type="entry name" value="Metallo-dependent hydrolases"/>
    <property type="match status" value="1"/>
</dbReference>
<protein>
    <submittedName>
        <fullName evidence="2">Amidohydrolase</fullName>
    </submittedName>
</protein>
<evidence type="ECO:0000313" key="2">
    <source>
        <dbReference type="EMBL" id="GAA4387480.1"/>
    </source>
</evidence>
<dbReference type="InterPro" id="IPR033932">
    <property type="entry name" value="YtcJ-like"/>
</dbReference>
<dbReference type="InterPro" id="IPR011059">
    <property type="entry name" value="Metal-dep_hydrolase_composite"/>
</dbReference>
<dbReference type="InterPro" id="IPR032466">
    <property type="entry name" value="Metal_Hydrolase"/>
</dbReference>
<keyword evidence="3" id="KW-1185">Reference proteome</keyword>
<dbReference type="CDD" id="cd01300">
    <property type="entry name" value="YtcJ_like"/>
    <property type="match status" value="1"/>
</dbReference>
<dbReference type="InterPro" id="IPR013108">
    <property type="entry name" value="Amidohydro_3"/>
</dbReference>